<dbReference type="EMBL" id="QBKU01000011">
    <property type="protein sequence ID" value="PTX72448.1"/>
    <property type="molecule type" value="Genomic_DNA"/>
</dbReference>
<dbReference type="Proteomes" id="UP000244092">
    <property type="component" value="Unassembled WGS sequence"/>
</dbReference>
<protein>
    <recommendedName>
        <fullName evidence="3">Transposase</fullName>
    </recommendedName>
</protein>
<comment type="caution">
    <text evidence="1">The sequence shown here is derived from an EMBL/GenBank/DDBJ whole genome shotgun (WGS) entry which is preliminary data.</text>
</comment>
<sequence>MSTKNIEKKALGLLNAFENAGKLVSCVAIDGRKIEIFLTKKSDADEYAGIDMRHGKT</sequence>
<name>A0A2T6CB62_9RHOB</name>
<evidence type="ECO:0000313" key="1">
    <source>
        <dbReference type="EMBL" id="PTX72448.1"/>
    </source>
</evidence>
<reference evidence="1 2" key="1">
    <citation type="submission" date="2018-04" db="EMBL/GenBank/DDBJ databases">
        <title>Genomic Encyclopedia of Archaeal and Bacterial Type Strains, Phase II (KMG-II): from individual species to whole genera.</title>
        <authorList>
            <person name="Goeker M."/>
        </authorList>
    </citation>
    <scope>NUCLEOTIDE SEQUENCE [LARGE SCALE GENOMIC DNA]</scope>
    <source>
        <strain evidence="1 2">DSM 12244</strain>
    </source>
</reference>
<gene>
    <name evidence="1" type="ORF">C8N31_111163</name>
</gene>
<evidence type="ECO:0008006" key="3">
    <source>
        <dbReference type="Google" id="ProtNLM"/>
    </source>
</evidence>
<accession>A0A2T6CB62</accession>
<dbReference type="AlphaFoldDB" id="A0A2T6CB62"/>
<evidence type="ECO:0000313" key="2">
    <source>
        <dbReference type="Proteomes" id="UP000244092"/>
    </source>
</evidence>
<organism evidence="1 2">
    <name type="scientific">Sulfitobacter mediterraneus</name>
    <dbReference type="NCBI Taxonomy" id="83219"/>
    <lineage>
        <taxon>Bacteria</taxon>
        <taxon>Pseudomonadati</taxon>
        <taxon>Pseudomonadota</taxon>
        <taxon>Alphaproteobacteria</taxon>
        <taxon>Rhodobacterales</taxon>
        <taxon>Roseobacteraceae</taxon>
        <taxon>Sulfitobacter</taxon>
    </lineage>
</organism>
<proteinExistence type="predicted"/>